<dbReference type="PANTHER" id="PTHR46796">
    <property type="entry name" value="HTH-TYPE TRANSCRIPTIONAL ACTIVATOR RHAS-RELATED"/>
    <property type="match status" value="1"/>
</dbReference>
<evidence type="ECO:0000259" key="5">
    <source>
        <dbReference type="PROSITE" id="PS01124"/>
    </source>
</evidence>
<dbReference type="GO" id="GO:0003700">
    <property type="term" value="F:DNA-binding transcription factor activity"/>
    <property type="evidence" value="ECO:0007669"/>
    <property type="project" value="InterPro"/>
</dbReference>
<dbReference type="InterPro" id="IPR009057">
    <property type="entry name" value="Homeodomain-like_sf"/>
</dbReference>
<reference evidence="6 7" key="1">
    <citation type="submission" date="2015-01" db="EMBL/GenBank/DDBJ databases">
        <title>Complete genome of Pseudomonas batumici UCM B-321 producer of the batumin antibiotic with strong antistaphilococcal and potential anticancer activity.</title>
        <authorList>
            <person name="Klochko V.V."/>
            <person name="Zelena L.B."/>
            <person name="Elena K.A."/>
            <person name="Reva O.N."/>
        </authorList>
    </citation>
    <scope>NUCLEOTIDE SEQUENCE [LARGE SCALE GENOMIC DNA]</scope>
    <source>
        <strain evidence="6 7">UCM B-321</strain>
    </source>
</reference>
<comment type="function">
    <text evidence="4">Regulatory protein of the TOL plasmid xyl operons. XylS activates the xylXYZLTEGFJQKIH operon required for the degradation of toluene, m-xylene and p-xylene.</text>
</comment>
<proteinExistence type="predicted"/>
<keyword evidence="2" id="KW-0238">DNA-binding</keyword>
<feature type="domain" description="HTH araC/xylS-type" evidence="5">
    <location>
        <begin position="170"/>
        <end position="267"/>
    </location>
</feature>
<dbReference type="Gene3D" id="1.10.10.60">
    <property type="entry name" value="Homeodomain-like"/>
    <property type="match status" value="2"/>
</dbReference>
<dbReference type="SMART" id="SM00342">
    <property type="entry name" value="HTH_ARAC"/>
    <property type="match status" value="1"/>
</dbReference>
<dbReference type="InterPro" id="IPR050204">
    <property type="entry name" value="AraC_XylS_family_regulators"/>
</dbReference>
<dbReference type="EMBL" id="JXDG01000042">
    <property type="protein sequence ID" value="KIH82927.1"/>
    <property type="molecule type" value="Genomic_DNA"/>
</dbReference>
<organism evidence="6 7">
    <name type="scientific">Pseudomonas batumici</name>
    <dbReference type="NCBI Taxonomy" id="226910"/>
    <lineage>
        <taxon>Bacteria</taxon>
        <taxon>Pseudomonadati</taxon>
        <taxon>Pseudomonadota</taxon>
        <taxon>Gammaproteobacteria</taxon>
        <taxon>Pseudomonadales</taxon>
        <taxon>Pseudomonadaceae</taxon>
        <taxon>Pseudomonas</taxon>
    </lineage>
</organism>
<dbReference type="Proteomes" id="UP000031535">
    <property type="component" value="Unassembled WGS sequence"/>
</dbReference>
<dbReference type="InterPro" id="IPR018060">
    <property type="entry name" value="HTH_AraC"/>
</dbReference>
<dbReference type="PANTHER" id="PTHR46796:SF2">
    <property type="entry name" value="TRANSCRIPTIONAL REGULATORY PROTEIN"/>
    <property type="match status" value="1"/>
</dbReference>
<dbReference type="Pfam" id="PF02311">
    <property type="entry name" value="AraC_binding"/>
    <property type="match status" value="1"/>
</dbReference>
<dbReference type="Pfam" id="PF12833">
    <property type="entry name" value="HTH_18"/>
    <property type="match status" value="1"/>
</dbReference>
<dbReference type="PATRIC" id="fig|226910.6.peg.3372"/>
<evidence type="ECO:0000256" key="3">
    <source>
        <dbReference type="ARBA" id="ARBA00023163"/>
    </source>
</evidence>
<name>A0A0C2ID52_9PSED</name>
<evidence type="ECO:0000313" key="7">
    <source>
        <dbReference type="Proteomes" id="UP000031535"/>
    </source>
</evidence>
<sequence length="269" mass="29412">MTGKHFKVIRCISDGVEAVEAETDRAFGRHMHEHFGIGLISRGAQQSASGRGRVEAMAGDVITVNPGEVHDGIPIGDGGRRWHMLYFDPKWISATFEEMAENAGIPAHEFAFPVIRDTRAADSFRALYLAMVDNGGTPGSLEVDETLLCLFDHLLERKSPASRSCSGRITHAQAMIDDDPLASLSLSMLAKETELSRFQLVRAFARQTGLTPHAYLLQRRIQLARRLIAAGTPLAEAAAASGFADQSHMTRLFVRSFGFSPGTYAKQGR</sequence>
<dbReference type="PROSITE" id="PS01124">
    <property type="entry name" value="HTH_ARAC_FAMILY_2"/>
    <property type="match status" value="1"/>
</dbReference>
<protein>
    <submittedName>
        <fullName evidence="6">Transcriptional regulator, AraC family</fullName>
    </submittedName>
</protein>
<gene>
    <name evidence="6" type="ORF">UCMB321_3382</name>
</gene>
<dbReference type="GO" id="GO:0043565">
    <property type="term" value="F:sequence-specific DNA binding"/>
    <property type="evidence" value="ECO:0007669"/>
    <property type="project" value="InterPro"/>
</dbReference>
<dbReference type="SUPFAM" id="SSF51215">
    <property type="entry name" value="Regulatory protein AraC"/>
    <property type="match status" value="1"/>
</dbReference>
<dbReference type="InterPro" id="IPR037923">
    <property type="entry name" value="HTH-like"/>
</dbReference>
<dbReference type="STRING" id="226910.UCMB321_3382"/>
<evidence type="ECO:0000313" key="6">
    <source>
        <dbReference type="EMBL" id="KIH82927.1"/>
    </source>
</evidence>
<dbReference type="AlphaFoldDB" id="A0A0C2ID52"/>
<keyword evidence="3" id="KW-0804">Transcription</keyword>
<keyword evidence="1" id="KW-0805">Transcription regulation</keyword>
<dbReference type="SUPFAM" id="SSF46689">
    <property type="entry name" value="Homeodomain-like"/>
    <property type="match status" value="2"/>
</dbReference>
<accession>A0A0C2ID52</accession>
<evidence type="ECO:0000256" key="2">
    <source>
        <dbReference type="ARBA" id="ARBA00023125"/>
    </source>
</evidence>
<evidence type="ECO:0000256" key="1">
    <source>
        <dbReference type="ARBA" id="ARBA00023015"/>
    </source>
</evidence>
<dbReference type="OrthoDB" id="8737373at2"/>
<comment type="caution">
    <text evidence="6">The sequence shown here is derived from an EMBL/GenBank/DDBJ whole genome shotgun (WGS) entry which is preliminary data.</text>
</comment>
<dbReference type="InterPro" id="IPR003313">
    <property type="entry name" value="AraC-bd"/>
</dbReference>
<keyword evidence="7" id="KW-1185">Reference proteome</keyword>
<evidence type="ECO:0000256" key="4">
    <source>
        <dbReference type="ARBA" id="ARBA00037345"/>
    </source>
</evidence>